<protein>
    <submittedName>
        <fullName evidence="1">Uncharacterized protein</fullName>
    </submittedName>
</protein>
<accession>A0A8H3PKS4</accession>
<dbReference type="AlphaFoldDB" id="A0A8H3PKS4"/>
<sequence>MDYPDVKAQDILVEASYISRAHANAQVYALAEKYNIEGLKVLARTKFDAAMVAEFDPKPRLMSWMTGFVYTVDYETSVDTSPDDLEVPAGLYGLGECFAIKSLKVVADRSLITTHREALACTAGERTQSSWPIHVFGSFESCTPPSLNGAAFARYRPRISPARDEQA</sequence>
<dbReference type="Proteomes" id="UP000664203">
    <property type="component" value="Unassembled WGS sequence"/>
</dbReference>
<evidence type="ECO:0000313" key="1">
    <source>
        <dbReference type="EMBL" id="CAF9943592.1"/>
    </source>
</evidence>
<name>A0A8H3PKS4_9LECA</name>
<organism evidence="1 2">
    <name type="scientific">Alectoria fallacina</name>
    <dbReference type="NCBI Taxonomy" id="1903189"/>
    <lineage>
        <taxon>Eukaryota</taxon>
        <taxon>Fungi</taxon>
        <taxon>Dikarya</taxon>
        <taxon>Ascomycota</taxon>
        <taxon>Pezizomycotina</taxon>
        <taxon>Lecanoromycetes</taxon>
        <taxon>OSLEUM clade</taxon>
        <taxon>Lecanoromycetidae</taxon>
        <taxon>Lecanorales</taxon>
        <taxon>Lecanorineae</taxon>
        <taxon>Parmeliaceae</taxon>
        <taxon>Alectoria</taxon>
    </lineage>
</organism>
<keyword evidence="2" id="KW-1185">Reference proteome</keyword>
<comment type="caution">
    <text evidence="1">The sequence shown here is derived from an EMBL/GenBank/DDBJ whole genome shotgun (WGS) entry which is preliminary data.</text>
</comment>
<dbReference type="EMBL" id="CAJPDR010001130">
    <property type="protein sequence ID" value="CAF9943592.1"/>
    <property type="molecule type" value="Genomic_DNA"/>
</dbReference>
<gene>
    <name evidence="1" type="ORF">ALECFALPRED_000737</name>
</gene>
<proteinExistence type="predicted"/>
<reference evidence="1" key="1">
    <citation type="submission" date="2021-03" db="EMBL/GenBank/DDBJ databases">
        <authorList>
            <person name="Tagirdzhanova G."/>
        </authorList>
    </citation>
    <scope>NUCLEOTIDE SEQUENCE</scope>
</reference>
<evidence type="ECO:0000313" key="2">
    <source>
        <dbReference type="Proteomes" id="UP000664203"/>
    </source>
</evidence>
<dbReference type="OrthoDB" id="6359816at2759"/>